<dbReference type="AlphaFoldDB" id="A0AA39U0X5"/>
<dbReference type="Proteomes" id="UP001175227">
    <property type="component" value="Unassembled WGS sequence"/>
</dbReference>
<evidence type="ECO:0000313" key="3">
    <source>
        <dbReference type="EMBL" id="KAK0464835.1"/>
    </source>
</evidence>
<organism evidence="3 4">
    <name type="scientific">Armillaria novae-zelandiae</name>
    <dbReference type="NCBI Taxonomy" id="153914"/>
    <lineage>
        <taxon>Eukaryota</taxon>
        <taxon>Fungi</taxon>
        <taxon>Dikarya</taxon>
        <taxon>Basidiomycota</taxon>
        <taxon>Agaricomycotina</taxon>
        <taxon>Agaricomycetes</taxon>
        <taxon>Agaricomycetidae</taxon>
        <taxon>Agaricales</taxon>
        <taxon>Marasmiineae</taxon>
        <taxon>Physalacriaceae</taxon>
        <taxon>Armillaria</taxon>
    </lineage>
</organism>
<reference evidence="3" key="1">
    <citation type="submission" date="2023-06" db="EMBL/GenBank/DDBJ databases">
        <authorList>
            <consortium name="Lawrence Berkeley National Laboratory"/>
            <person name="Ahrendt S."/>
            <person name="Sahu N."/>
            <person name="Indic B."/>
            <person name="Wong-Bajracharya J."/>
            <person name="Merenyi Z."/>
            <person name="Ke H.-M."/>
            <person name="Monk M."/>
            <person name="Kocsube S."/>
            <person name="Drula E."/>
            <person name="Lipzen A."/>
            <person name="Balint B."/>
            <person name="Henrissat B."/>
            <person name="Andreopoulos B."/>
            <person name="Martin F.M."/>
            <person name="Harder C.B."/>
            <person name="Rigling D."/>
            <person name="Ford K.L."/>
            <person name="Foster G.D."/>
            <person name="Pangilinan J."/>
            <person name="Papanicolaou A."/>
            <person name="Barry K."/>
            <person name="LaButti K."/>
            <person name="Viragh M."/>
            <person name="Koriabine M."/>
            <person name="Yan M."/>
            <person name="Riley R."/>
            <person name="Champramary S."/>
            <person name="Plett K.L."/>
            <person name="Tsai I.J."/>
            <person name="Slot J."/>
            <person name="Sipos G."/>
            <person name="Plett J."/>
            <person name="Nagy L.G."/>
            <person name="Grigoriev I.V."/>
        </authorList>
    </citation>
    <scope>NUCLEOTIDE SEQUENCE</scope>
    <source>
        <strain evidence="3">ICMP 16352</strain>
    </source>
</reference>
<accession>A0AA39U0X5</accession>
<feature type="transmembrane region" description="Helical" evidence="2">
    <location>
        <begin position="53"/>
        <end position="72"/>
    </location>
</feature>
<comment type="caution">
    <text evidence="3">The sequence shown here is derived from an EMBL/GenBank/DDBJ whole genome shotgun (WGS) entry which is preliminary data.</text>
</comment>
<gene>
    <name evidence="3" type="ORF">IW261DRAFT_1598636</name>
</gene>
<name>A0AA39U0X5_9AGAR</name>
<proteinExistence type="predicted"/>
<evidence type="ECO:0000256" key="2">
    <source>
        <dbReference type="SAM" id="Phobius"/>
    </source>
</evidence>
<keyword evidence="4" id="KW-1185">Reference proteome</keyword>
<evidence type="ECO:0000313" key="4">
    <source>
        <dbReference type="Proteomes" id="UP001175227"/>
    </source>
</evidence>
<evidence type="ECO:0000256" key="1">
    <source>
        <dbReference type="SAM" id="MobiDB-lite"/>
    </source>
</evidence>
<keyword evidence="2" id="KW-0472">Membrane</keyword>
<sequence>MCRRRSAHHLYKASGTSTSAAAMQSTFQKKSYDKSYPTELQSLPFYSLQTTALPAYLLAISALSGTVLWTLIGINSDLIKFYTAADSEASRDMNAEGRETITLRTGECDANVFELQKTNSDWDREDGRSKPSRPSRLTRSLWRGVVITHDHIGIPQGIKMKVVLIPVIPDAQSVYKVPYSLRSSVLPVGISRKRRGSDNGGNEGQDSVLLVEGDRQVKRNEQFFSKSRGPYCQWSTQ</sequence>
<keyword evidence="2" id="KW-1133">Transmembrane helix</keyword>
<feature type="region of interest" description="Disordered" evidence="1">
    <location>
        <begin position="191"/>
        <end position="211"/>
    </location>
</feature>
<dbReference type="EMBL" id="JAUEPR010000096">
    <property type="protein sequence ID" value="KAK0464835.1"/>
    <property type="molecule type" value="Genomic_DNA"/>
</dbReference>
<protein>
    <submittedName>
        <fullName evidence="3">Uncharacterized protein</fullName>
    </submittedName>
</protein>
<keyword evidence="2" id="KW-0812">Transmembrane</keyword>